<evidence type="ECO:0000256" key="2">
    <source>
        <dbReference type="ARBA" id="ARBA00023015"/>
    </source>
</evidence>
<name>A0ABT9GUQ9_9GAMM</name>
<evidence type="ECO:0000313" key="5">
    <source>
        <dbReference type="EMBL" id="MDP4534761.1"/>
    </source>
</evidence>
<evidence type="ECO:0000259" key="4">
    <source>
        <dbReference type="PROSITE" id="PS50931"/>
    </source>
</evidence>
<organism evidence="5 6">
    <name type="scientific">Alkalimonas collagenimarina</name>
    <dbReference type="NCBI Taxonomy" id="400390"/>
    <lineage>
        <taxon>Bacteria</taxon>
        <taxon>Pseudomonadati</taxon>
        <taxon>Pseudomonadota</taxon>
        <taxon>Gammaproteobacteria</taxon>
        <taxon>Alkalimonas</taxon>
    </lineage>
</organism>
<dbReference type="Pfam" id="PF00126">
    <property type="entry name" value="HTH_1"/>
    <property type="match status" value="1"/>
</dbReference>
<keyword evidence="2" id="KW-0805">Transcription regulation</keyword>
<accession>A0ABT9GUQ9</accession>
<keyword evidence="6" id="KW-1185">Reference proteome</keyword>
<dbReference type="InterPro" id="IPR036388">
    <property type="entry name" value="WH-like_DNA-bd_sf"/>
</dbReference>
<dbReference type="Gene3D" id="1.10.10.10">
    <property type="entry name" value="Winged helix-like DNA-binding domain superfamily/Winged helix DNA-binding domain"/>
    <property type="match status" value="1"/>
</dbReference>
<dbReference type="Proteomes" id="UP001231616">
    <property type="component" value="Unassembled WGS sequence"/>
</dbReference>
<dbReference type="EMBL" id="JAUZVZ010000001">
    <property type="protein sequence ID" value="MDP4534761.1"/>
    <property type="molecule type" value="Genomic_DNA"/>
</dbReference>
<dbReference type="SUPFAM" id="SSF46785">
    <property type="entry name" value="Winged helix' DNA-binding domain"/>
    <property type="match status" value="1"/>
</dbReference>
<dbReference type="RefSeq" id="WP_305892028.1">
    <property type="nucleotide sequence ID" value="NZ_JAUZVZ010000001.1"/>
</dbReference>
<gene>
    <name evidence="5" type="ORF">Q3O60_00955</name>
</gene>
<comment type="similarity">
    <text evidence="1">Belongs to the LysR transcriptional regulatory family.</text>
</comment>
<dbReference type="PROSITE" id="PS50931">
    <property type="entry name" value="HTH_LYSR"/>
    <property type="match status" value="1"/>
</dbReference>
<proteinExistence type="inferred from homology"/>
<dbReference type="PANTHER" id="PTHR30126">
    <property type="entry name" value="HTH-TYPE TRANSCRIPTIONAL REGULATOR"/>
    <property type="match status" value="1"/>
</dbReference>
<sequence length="297" mass="32779">MNKATIQQWHMFLAVAKYGGFAQASEKVYKSKSSVHRSVTKLEQTLNVSLLKVEGKKTQLTPDGRKVFHLAEKLLSDARNLESYVAGLTGLNDSSIKVAVDALFPNGILRCVLQSTSAELLLKQLEITQVSKAPFDDGAYTDVVLSVLKSTVSGYSVNGSISVPYVAVFGVKSFVFESSAAIFSDELNNHIEIRVGQDPVGSLLGTKNDGCWTVDKTSSAIELVCEGIGYAWLPCIDVQDYIASGKLRKISFRDQPDIRKIDFYLNVRDDHRFLPGVKHIVHHFKHFESKLTLPSVP</sequence>
<protein>
    <submittedName>
        <fullName evidence="5">LysR family transcriptional regulator</fullName>
    </submittedName>
</protein>
<dbReference type="InterPro" id="IPR000847">
    <property type="entry name" value="LysR_HTH_N"/>
</dbReference>
<evidence type="ECO:0000256" key="1">
    <source>
        <dbReference type="ARBA" id="ARBA00009437"/>
    </source>
</evidence>
<reference evidence="5 6" key="1">
    <citation type="submission" date="2023-08" db="EMBL/GenBank/DDBJ databases">
        <authorList>
            <person name="Joshi A."/>
            <person name="Thite S."/>
        </authorList>
    </citation>
    <scope>NUCLEOTIDE SEQUENCE [LARGE SCALE GENOMIC DNA]</scope>
    <source>
        <strain evidence="5 6">AC40</strain>
    </source>
</reference>
<evidence type="ECO:0000313" key="6">
    <source>
        <dbReference type="Proteomes" id="UP001231616"/>
    </source>
</evidence>
<dbReference type="SUPFAM" id="SSF53850">
    <property type="entry name" value="Periplasmic binding protein-like II"/>
    <property type="match status" value="1"/>
</dbReference>
<dbReference type="InterPro" id="IPR036390">
    <property type="entry name" value="WH_DNA-bd_sf"/>
</dbReference>
<comment type="caution">
    <text evidence="5">The sequence shown here is derived from an EMBL/GenBank/DDBJ whole genome shotgun (WGS) entry which is preliminary data.</text>
</comment>
<keyword evidence="3" id="KW-0804">Transcription</keyword>
<feature type="domain" description="HTH lysR-type" evidence="4">
    <location>
        <begin position="1"/>
        <end position="61"/>
    </location>
</feature>
<evidence type="ECO:0000256" key="3">
    <source>
        <dbReference type="ARBA" id="ARBA00023163"/>
    </source>
</evidence>
<dbReference type="PANTHER" id="PTHR30126:SF88">
    <property type="entry name" value="TRANSCRIPTIONAL REGULATOR-RELATED"/>
    <property type="match status" value="1"/>
</dbReference>
<dbReference type="Gene3D" id="3.40.190.290">
    <property type="match status" value="1"/>
</dbReference>